<accession>A0A098G1P8</accession>
<dbReference type="RefSeq" id="WP_045094694.1">
    <property type="nucleotide sequence ID" value="NZ_LN614827.1"/>
</dbReference>
<keyword evidence="1" id="KW-1133">Transmembrane helix</keyword>
<sequence length="130" mass="14702">MNDTTALLPHIKLRFNIDHPSYEECYLFGYECAVLEVAEEDNPFREGTQEAEQWLEGWWAGAYGEKPLFDMDSLNNEEAVQIESVKIEKVVAANDQQYCHKHSFLSLVFEISGAIAASAIVGYQLLELVA</sequence>
<protein>
    <submittedName>
        <fullName evidence="2">Transmission trait enhancer protein LetE</fullName>
    </submittedName>
</protein>
<dbReference type="HOGENOM" id="CLU_130365_0_0_6"/>
<keyword evidence="1" id="KW-0812">Transmembrane</keyword>
<keyword evidence="3" id="KW-1185">Reference proteome</keyword>
<dbReference type="KEGG" id="lfa:LFA_0435"/>
<evidence type="ECO:0000313" key="3">
    <source>
        <dbReference type="Proteomes" id="UP000032430"/>
    </source>
</evidence>
<keyword evidence="1" id="KW-0472">Membrane</keyword>
<evidence type="ECO:0000256" key="1">
    <source>
        <dbReference type="SAM" id="Phobius"/>
    </source>
</evidence>
<dbReference type="OrthoDB" id="5649625at2"/>
<gene>
    <name evidence="2" type="primary">letE</name>
    <name evidence="2" type="ORF">LFA_0435</name>
</gene>
<evidence type="ECO:0000313" key="2">
    <source>
        <dbReference type="EMBL" id="CEG55899.1"/>
    </source>
</evidence>
<reference evidence="3" key="1">
    <citation type="submission" date="2014-09" db="EMBL/GenBank/DDBJ databases">
        <authorList>
            <person name="Gomez-Valero L."/>
        </authorList>
    </citation>
    <scope>NUCLEOTIDE SEQUENCE [LARGE SCALE GENOMIC DNA]</scope>
    <source>
        <strain evidence="3">ATCC700992</strain>
    </source>
</reference>
<proteinExistence type="predicted"/>
<name>A0A098G1P8_9GAMM</name>
<organism evidence="2 3">
    <name type="scientific">Legionella fallonii LLAP-10</name>
    <dbReference type="NCBI Taxonomy" id="1212491"/>
    <lineage>
        <taxon>Bacteria</taxon>
        <taxon>Pseudomonadati</taxon>
        <taxon>Pseudomonadota</taxon>
        <taxon>Gammaproteobacteria</taxon>
        <taxon>Legionellales</taxon>
        <taxon>Legionellaceae</taxon>
        <taxon>Legionella</taxon>
    </lineage>
</organism>
<feature type="transmembrane region" description="Helical" evidence="1">
    <location>
        <begin position="104"/>
        <end position="126"/>
    </location>
</feature>
<dbReference type="EMBL" id="LN614827">
    <property type="protein sequence ID" value="CEG55899.1"/>
    <property type="molecule type" value="Genomic_DNA"/>
</dbReference>
<dbReference type="AlphaFoldDB" id="A0A098G1P8"/>
<dbReference type="Proteomes" id="UP000032430">
    <property type="component" value="Chromosome I"/>
</dbReference>